<protein>
    <submittedName>
        <fullName evidence="2">Uncharacterized protein</fullName>
    </submittedName>
</protein>
<proteinExistence type="predicted"/>
<feature type="compositionally biased region" description="Pro residues" evidence="1">
    <location>
        <begin position="94"/>
        <end position="103"/>
    </location>
</feature>
<evidence type="ECO:0000256" key="1">
    <source>
        <dbReference type="SAM" id="MobiDB-lite"/>
    </source>
</evidence>
<organism evidence="2 3">
    <name type="scientific">Marmota monax</name>
    <name type="common">Woodchuck</name>
    <dbReference type="NCBI Taxonomy" id="9995"/>
    <lineage>
        <taxon>Eukaryota</taxon>
        <taxon>Metazoa</taxon>
        <taxon>Chordata</taxon>
        <taxon>Craniata</taxon>
        <taxon>Vertebrata</taxon>
        <taxon>Euteleostomi</taxon>
        <taxon>Mammalia</taxon>
        <taxon>Eutheria</taxon>
        <taxon>Euarchontoglires</taxon>
        <taxon>Glires</taxon>
        <taxon>Rodentia</taxon>
        <taxon>Sciuromorpha</taxon>
        <taxon>Sciuridae</taxon>
        <taxon>Xerinae</taxon>
        <taxon>Marmotini</taxon>
        <taxon>Marmota</taxon>
    </lineage>
</organism>
<dbReference type="EMBL" id="CABDUW010000617">
    <property type="protein sequence ID" value="VTJ72291.1"/>
    <property type="molecule type" value="Genomic_DNA"/>
</dbReference>
<evidence type="ECO:0000313" key="3">
    <source>
        <dbReference type="Proteomes" id="UP000335636"/>
    </source>
</evidence>
<reference evidence="2" key="1">
    <citation type="submission" date="2019-04" db="EMBL/GenBank/DDBJ databases">
        <authorList>
            <person name="Alioto T."/>
            <person name="Alioto T."/>
        </authorList>
    </citation>
    <scope>NUCLEOTIDE SEQUENCE [LARGE SCALE GENOMIC DNA]</scope>
</reference>
<name>A0A5E4BTH2_MARMO</name>
<evidence type="ECO:0000313" key="2">
    <source>
        <dbReference type="EMBL" id="VTJ72291.1"/>
    </source>
</evidence>
<dbReference type="AlphaFoldDB" id="A0A5E4BTH2"/>
<feature type="compositionally biased region" description="Polar residues" evidence="1">
    <location>
        <begin position="45"/>
        <end position="54"/>
    </location>
</feature>
<gene>
    <name evidence="2" type="ORF">MONAX_5E002356</name>
</gene>
<comment type="caution">
    <text evidence="2">The sequence shown here is derived from an EMBL/GenBank/DDBJ whole genome shotgun (WGS) entry which is preliminary data.</text>
</comment>
<dbReference type="Proteomes" id="UP000335636">
    <property type="component" value="Unassembled WGS sequence"/>
</dbReference>
<feature type="region of interest" description="Disordered" evidence="1">
    <location>
        <begin position="1"/>
        <end position="112"/>
    </location>
</feature>
<accession>A0A5E4BTH2</accession>
<sequence>MRGEAASPLVSLLDPGQHRHGSEGWHSGSQRPRPCPVQHMGEQGHQPQADSSVSREAPPGGGSGDSLPRSSAGSLPGKAAGSGQQVPQEEPQWPRGPPPPAPPWCTLSRGQVERPQKVVGALSGDGRYPAAVLHPCGHRQDMWGLLQITACGAAPLGQ</sequence>
<keyword evidence="3" id="KW-1185">Reference proteome</keyword>